<name>A0A840U5F0_9BACT</name>
<accession>A0A840U5F0</accession>
<dbReference type="RefSeq" id="WP_184178764.1">
    <property type="nucleotide sequence ID" value="NZ_JACHGF010000013.1"/>
</dbReference>
<dbReference type="EMBL" id="JACHGF010000013">
    <property type="protein sequence ID" value="MBB5287049.1"/>
    <property type="molecule type" value="Genomic_DNA"/>
</dbReference>
<evidence type="ECO:0000313" key="1">
    <source>
        <dbReference type="EMBL" id="MBB5287049.1"/>
    </source>
</evidence>
<dbReference type="AlphaFoldDB" id="A0A840U5F0"/>
<organism evidence="1 2">
    <name type="scientific">Rhabdobacter roseus</name>
    <dbReference type="NCBI Taxonomy" id="1655419"/>
    <lineage>
        <taxon>Bacteria</taxon>
        <taxon>Pseudomonadati</taxon>
        <taxon>Bacteroidota</taxon>
        <taxon>Cytophagia</taxon>
        <taxon>Cytophagales</taxon>
        <taxon>Cytophagaceae</taxon>
        <taxon>Rhabdobacter</taxon>
    </lineage>
</organism>
<dbReference type="Proteomes" id="UP000557307">
    <property type="component" value="Unassembled WGS sequence"/>
</dbReference>
<comment type="caution">
    <text evidence="1">The sequence shown here is derived from an EMBL/GenBank/DDBJ whole genome shotgun (WGS) entry which is preliminary data.</text>
</comment>
<keyword evidence="2" id="KW-1185">Reference proteome</keyword>
<gene>
    <name evidence="1" type="ORF">HNQ92_005211</name>
</gene>
<protein>
    <submittedName>
        <fullName evidence="1">Uncharacterized protein</fullName>
    </submittedName>
</protein>
<evidence type="ECO:0000313" key="2">
    <source>
        <dbReference type="Proteomes" id="UP000557307"/>
    </source>
</evidence>
<sequence>MEDQPSHAKRKQYEPHVYARLLGELTQLMDDVPKLYPDRNVWDIEGDWNATGVIYFVDAAHKPLFSSIKDFDCRTIKLVNLGRPAARITFYRKHRYWLLKDKDIPLDQKIEQIRAYLENLAVKSQDLEDKIDGMTQPKRREAMETIHRNQKEISTWHSILDNITDYELALSNYSRLHFYVTVNYKYRLESGEYANEQEHLLNPQRDRAGNVTQLRYNIIFVDPVEILRDHPYQNREVEGFLNNFPIKSEMGRNTIYARPRPENVSIEKFK</sequence>
<proteinExistence type="predicted"/>
<reference evidence="1 2" key="1">
    <citation type="submission" date="2020-08" db="EMBL/GenBank/DDBJ databases">
        <title>Genomic Encyclopedia of Type Strains, Phase IV (KMG-IV): sequencing the most valuable type-strain genomes for metagenomic binning, comparative biology and taxonomic classification.</title>
        <authorList>
            <person name="Goeker M."/>
        </authorList>
    </citation>
    <scope>NUCLEOTIDE SEQUENCE [LARGE SCALE GENOMIC DNA]</scope>
    <source>
        <strain evidence="1 2">DSM 105074</strain>
    </source>
</reference>